<protein>
    <submittedName>
        <fullName evidence="7">Uncharacterized protein</fullName>
    </submittedName>
</protein>
<gene>
    <name evidence="7" type="ORF">JXQ802_LOCUS50117</name>
    <name evidence="6" type="ORF">PYM288_LOCUS33977</name>
</gene>
<evidence type="ECO:0000256" key="3">
    <source>
        <dbReference type="ARBA" id="ARBA00022692"/>
    </source>
</evidence>
<evidence type="ECO:0000256" key="1">
    <source>
        <dbReference type="ARBA" id="ARBA00004141"/>
    </source>
</evidence>
<evidence type="ECO:0000313" key="8">
    <source>
        <dbReference type="Proteomes" id="UP000663870"/>
    </source>
</evidence>
<sequence>MVLDFDFDFVLGLTDTIAGYPFNTVQDYFIKIAEQESILGFFKGMSSPMFGVAIINGIVLFFYSKSFKKFI</sequence>
<dbReference type="EMBL" id="CAJNOL010006355">
    <property type="protein sequence ID" value="CAF1617041.1"/>
    <property type="molecule type" value="Genomic_DNA"/>
</dbReference>
<name>A0A816C3Y8_9BILA</name>
<dbReference type="EMBL" id="CAJNOH010004895">
    <property type="protein sequence ID" value="CAF1383490.1"/>
    <property type="molecule type" value="Genomic_DNA"/>
</dbReference>
<dbReference type="InterPro" id="IPR023395">
    <property type="entry name" value="MCP_dom_sf"/>
</dbReference>
<accession>A0A816C3Y8</accession>
<evidence type="ECO:0000256" key="2">
    <source>
        <dbReference type="ARBA" id="ARBA00006375"/>
    </source>
</evidence>
<comment type="caution">
    <text evidence="7">The sequence shown here is derived from an EMBL/GenBank/DDBJ whole genome shotgun (WGS) entry which is preliminary data.</text>
</comment>
<keyword evidence="8" id="KW-1185">Reference proteome</keyword>
<dbReference type="Proteomes" id="UP000663854">
    <property type="component" value="Unassembled WGS sequence"/>
</dbReference>
<evidence type="ECO:0000256" key="4">
    <source>
        <dbReference type="ARBA" id="ARBA00023136"/>
    </source>
</evidence>
<keyword evidence="5" id="KW-1133">Transmembrane helix</keyword>
<comment type="similarity">
    <text evidence="2">Belongs to the mitochondrial carrier (TC 2.A.29) family.</text>
</comment>
<evidence type="ECO:0000313" key="7">
    <source>
        <dbReference type="EMBL" id="CAF1617041.1"/>
    </source>
</evidence>
<proteinExistence type="inferred from homology"/>
<evidence type="ECO:0000256" key="5">
    <source>
        <dbReference type="SAM" id="Phobius"/>
    </source>
</evidence>
<dbReference type="Pfam" id="PF00153">
    <property type="entry name" value="Mito_carr"/>
    <property type="match status" value="1"/>
</dbReference>
<dbReference type="GO" id="GO:0016020">
    <property type="term" value="C:membrane"/>
    <property type="evidence" value="ECO:0007669"/>
    <property type="project" value="UniProtKB-SubCell"/>
</dbReference>
<dbReference type="Proteomes" id="UP000663870">
    <property type="component" value="Unassembled WGS sequence"/>
</dbReference>
<reference evidence="7" key="1">
    <citation type="submission" date="2021-02" db="EMBL/GenBank/DDBJ databases">
        <authorList>
            <person name="Nowell W R."/>
        </authorList>
    </citation>
    <scope>NUCLEOTIDE SEQUENCE</scope>
</reference>
<evidence type="ECO:0000313" key="6">
    <source>
        <dbReference type="EMBL" id="CAF1383490.1"/>
    </source>
</evidence>
<comment type="subcellular location">
    <subcellularLocation>
        <location evidence="1">Membrane</location>
        <topology evidence="1">Multi-pass membrane protein</topology>
    </subcellularLocation>
</comment>
<keyword evidence="4 5" id="KW-0472">Membrane</keyword>
<feature type="transmembrane region" description="Helical" evidence="5">
    <location>
        <begin position="45"/>
        <end position="63"/>
    </location>
</feature>
<dbReference type="AlphaFoldDB" id="A0A816C3Y8"/>
<keyword evidence="3 5" id="KW-0812">Transmembrane</keyword>
<organism evidence="7 8">
    <name type="scientific">Rotaria sordida</name>
    <dbReference type="NCBI Taxonomy" id="392033"/>
    <lineage>
        <taxon>Eukaryota</taxon>
        <taxon>Metazoa</taxon>
        <taxon>Spiralia</taxon>
        <taxon>Gnathifera</taxon>
        <taxon>Rotifera</taxon>
        <taxon>Eurotatoria</taxon>
        <taxon>Bdelloidea</taxon>
        <taxon>Philodinida</taxon>
        <taxon>Philodinidae</taxon>
        <taxon>Rotaria</taxon>
    </lineage>
</organism>
<dbReference type="SUPFAM" id="SSF103506">
    <property type="entry name" value="Mitochondrial carrier"/>
    <property type="match status" value="1"/>
</dbReference>
<dbReference type="Gene3D" id="1.50.40.10">
    <property type="entry name" value="Mitochondrial carrier domain"/>
    <property type="match status" value="1"/>
</dbReference>
<dbReference type="InterPro" id="IPR018108">
    <property type="entry name" value="MCP_transmembrane"/>
</dbReference>